<evidence type="ECO:0000313" key="2">
    <source>
        <dbReference type="EMBL" id="KAF3073188.1"/>
    </source>
</evidence>
<dbReference type="AlphaFoldDB" id="A0A9P5CG37"/>
<dbReference type="EMBL" id="QLNT01000007">
    <property type="protein sequence ID" value="KAF3073188.1"/>
    <property type="molecule type" value="Genomic_DNA"/>
</dbReference>
<name>A0A9P5CG37_9HYPO</name>
<keyword evidence="1" id="KW-0732">Signal</keyword>
<evidence type="ECO:0008006" key="4">
    <source>
        <dbReference type="Google" id="ProtNLM"/>
    </source>
</evidence>
<keyword evidence="3" id="KW-1185">Reference proteome</keyword>
<gene>
    <name evidence="2" type="ORF">CFAM422_004771</name>
</gene>
<proteinExistence type="predicted"/>
<dbReference type="Proteomes" id="UP000801864">
    <property type="component" value="Unassembled WGS sequence"/>
</dbReference>
<comment type="caution">
    <text evidence="2">The sequence shown here is derived from an EMBL/GenBank/DDBJ whole genome shotgun (WGS) entry which is preliminary data.</text>
</comment>
<dbReference type="Gene3D" id="3.40.390.10">
    <property type="entry name" value="Collagenase (Catalytic Domain)"/>
    <property type="match status" value="1"/>
</dbReference>
<feature type="chain" id="PRO_5040399959" description="Lysine-specific metallo-endopeptidase domain-containing protein" evidence="1">
    <location>
        <begin position="19"/>
        <end position="374"/>
    </location>
</feature>
<organism evidence="2 3">
    <name type="scientific">Trichoderma lentiforme</name>
    <dbReference type="NCBI Taxonomy" id="1567552"/>
    <lineage>
        <taxon>Eukaryota</taxon>
        <taxon>Fungi</taxon>
        <taxon>Dikarya</taxon>
        <taxon>Ascomycota</taxon>
        <taxon>Pezizomycotina</taxon>
        <taxon>Sordariomycetes</taxon>
        <taxon>Hypocreomycetidae</taxon>
        <taxon>Hypocreales</taxon>
        <taxon>Hypocreaceae</taxon>
        <taxon>Trichoderma</taxon>
    </lineage>
</organism>
<protein>
    <recommendedName>
        <fullName evidence="4">Lysine-specific metallo-endopeptidase domain-containing protein</fullName>
    </recommendedName>
</protein>
<dbReference type="InterPro" id="IPR024079">
    <property type="entry name" value="MetalloPept_cat_dom_sf"/>
</dbReference>
<dbReference type="GO" id="GO:0008237">
    <property type="term" value="F:metallopeptidase activity"/>
    <property type="evidence" value="ECO:0007669"/>
    <property type="project" value="InterPro"/>
</dbReference>
<accession>A0A9P5CG37</accession>
<evidence type="ECO:0000313" key="3">
    <source>
        <dbReference type="Proteomes" id="UP000801864"/>
    </source>
</evidence>
<sequence length="374" mass="41993">MLIVFVLGLFLGLGRVAGLTVRGVNLDIWDVDDSCKPYLPLLRKAFDDAATMSAKALKDLRFVQQPRPQHDTKRRESLEWDRIARAVNTVFGFNPDKQGTNSGNKFMQRILEVYDNMSTALHGNENIPAKGFTQLHSKALLICGDEPWKWYSANDIDPYDPMRRQLHIAQPKVASSGGAWAYKRRYHANGNPNSIGICRPDVYAVTQAKYDMITFCDLSFTESTRGVVSPVGGKDKVVEGVTKLDDFVGSLSRIMIHELTHWYGAKLDRGDITQLPDQQAVSPSGELVFQYRDQNNELEAVLSSARTDGVQYEKASVYGYVRVARLAMRHEGQFAENSGPIKATDTAEAYAYFAMMAYLDNFDWASKGRAQRIE</sequence>
<reference evidence="2 3" key="1">
    <citation type="submission" date="2018-06" db="EMBL/GenBank/DDBJ databases">
        <title>Genome analysis of cellulolytic fungus Trichoderma lentiforme CFAM-422.</title>
        <authorList>
            <person name="Steindorff A.S."/>
            <person name="Formighieri E.F."/>
            <person name="Midorikawa G.E.O."/>
            <person name="Tamietti M.S."/>
            <person name="Ramos E.Z."/>
            <person name="Silva A.S."/>
            <person name="Bon E.P.S."/>
            <person name="Mendes T.D."/>
            <person name="Damaso M.C.T."/>
            <person name="Favaro L.C.L."/>
        </authorList>
    </citation>
    <scope>NUCLEOTIDE SEQUENCE [LARGE SCALE GENOMIC DNA]</scope>
    <source>
        <strain evidence="2 3">CFAM-422</strain>
    </source>
</reference>
<evidence type="ECO:0000256" key="1">
    <source>
        <dbReference type="SAM" id="SignalP"/>
    </source>
</evidence>
<feature type="signal peptide" evidence="1">
    <location>
        <begin position="1"/>
        <end position="18"/>
    </location>
</feature>